<reference evidence="2" key="2">
    <citation type="submission" date="2023-06" db="EMBL/GenBank/DDBJ databases">
        <authorList>
            <consortium name="Lawrence Berkeley National Laboratory"/>
            <person name="Mondo S.J."/>
            <person name="Hensen N."/>
            <person name="Bonometti L."/>
            <person name="Westerberg I."/>
            <person name="Brannstrom I.O."/>
            <person name="Guillou S."/>
            <person name="Cros-Aarteil S."/>
            <person name="Calhoun S."/>
            <person name="Haridas S."/>
            <person name="Kuo A."/>
            <person name="Pangilinan J."/>
            <person name="Riley R."/>
            <person name="Labutti K."/>
            <person name="Andreopoulos B."/>
            <person name="Lipzen A."/>
            <person name="Chen C."/>
            <person name="Yanf M."/>
            <person name="Daum C."/>
            <person name="Ng V."/>
            <person name="Clum A."/>
            <person name="Steindorff A."/>
            <person name="Ohm R."/>
            <person name="Martin F."/>
            <person name="Silar P."/>
            <person name="Natvig D."/>
            <person name="Lalanne C."/>
            <person name="Gautier V."/>
            <person name="Ament-Velasquez S.L."/>
            <person name="Kruys A."/>
            <person name="Hutchinson M.I."/>
            <person name="Powell A.J."/>
            <person name="Barry K."/>
            <person name="Miller A.N."/>
            <person name="Grigoriev I.V."/>
            <person name="Debuchy R."/>
            <person name="Gladieux P."/>
            <person name="Thoren M.H."/>
            <person name="Johannesson H."/>
        </authorList>
    </citation>
    <scope>NUCLEOTIDE SEQUENCE</scope>
    <source>
        <strain evidence="2">CBS 626.80</strain>
    </source>
</reference>
<dbReference type="PANTHER" id="PTHR33112">
    <property type="entry name" value="DOMAIN PROTEIN, PUTATIVE-RELATED"/>
    <property type="match status" value="1"/>
</dbReference>
<organism evidence="2 3">
    <name type="scientific">Pseudoneurospora amorphoporcata</name>
    <dbReference type="NCBI Taxonomy" id="241081"/>
    <lineage>
        <taxon>Eukaryota</taxon>
        <taxon>Fungi</taxon>
        <taxon>Dikarya</taxon>
        <taxon>Ascomycota</taxon>
        <taxon>Pezizomycotina</taxon>
        <taxon>Sordariomycetes</taxon>
        <taxon>Sordariomycetidae</taxon>
        <taxon>Sordariales</taxon>
        <taxon>Sordariaceae</taxon>
        <taxon>Pseudoneurospora</taxon>
    </lineage>
</organism>
<dbReference type="EMBL" id="MU859071">
    <property type="protein sequence ID" value="KAK3955938.1"/>
    <property type="molecule type" value="Genomic_DNA"/>
</dbReference>
<evidence type="ECO:0000313" key="3">
    <source>
        <dbReference type="Proteomes" id="UP001303222"/>
    </source>
</evidence>
<feature type="domain" description="Heterokaryon incompatibility" evidence="1">
    <location>
        <begin position="160"/>
        <end position="281"/>
    </location>
</feature>
<dbReference type="Proteomes" id="UP001303222">
    <property type="component" value="Unassembled WGS sequence"/>
</dbReference>
<comment type="caution">
    <text evidence="2">The sequence shown here is derived from an EMBL/GenBank/DDBJ whole genome shotgun (WGS) entry which is preliminary data.</text>
</comment>
<evidence type="ECO:0000259" key="1">
    <source>
        <dbReference type="Pfam" id="PF06985"/>
    </source>
</evidence>
<sequence>MRWRPKENGLHGENVVYALRSYELKTIFAVLDLESAAYDVHGCAAPSRVLCVLAGEPNLYKGEDEFPTTEHWIVPQVFLTGLFFDSVSIKPSSAALPFRLGSIDSSLLRAWCERCDTQHKTCATGKTNPGDKQTAGSVVRCIDCHTREVVEINTSDSCLALSYVWGAQSAPVSAYAKGTRQTLPSNSARLLPNAIPKLVEDAMTVVTRLGERYSWVDQYCIDQNNVEEKHAQIENMDSIYEGAFATIVAFSAPGSALVLRHAEARSKYRKSKDQNDGARASQLAAWRSTAWYTILGSRER</sequence>
<dbReference type="InterPro" id="IPR010730">
    <property type="entry name" value="HET"/>
</dbReference>
<dbReference type="Pfam" id="PF06985">
    <property type="entry name" value="HET"/>
    <property type="match status" value="1"/>
</dbReference>
<gene>
    <name evidence="2" type="ORF">QBC32DRAFT_204153</name>
</gene>
<protein>
    <submittedName>
        <fullName evidence="2">Heterokaryon incompatibility protein-domain-containing protein</fullName>
    </submittedName>
</protein>
<dbReference type="AlphaFoldDB" id="A0AAN6SJU0"/>
<name>A0AAN6SJU0_9PEZI</name>
<dbReference type="PANTHER" id="PTHR33112:SF12">
    <property type="entry name" value="HETEROKARYON INCOMPATIBILITY DOMAIN-CONTAINING PROTEIN"/>
    <property type="match status" value="1"/>
</dbReference>
<evidence type="ECO:0000313" key="2">
    <source>
        <dbReference type="EMBL" id="KAK3955938.1"/>
    </source>
</evidence>
<keyword evidence="3" id="KW-1185">Reference proteome</keyword>
<proteinExistence type="predicted"/>
<reference evidence="2" key="1">
    <citation type="journal article" date="2023" name="Mol. Phylogenet. Evol.">
        <title>Genome-scale phylogeny and comparative genomics of the fungal order Sordariales.</title>
        <authorList>
            <person name="Hensen N."/>
            <person name="Bonometti L."/>
            <person name="Westerberg I."/>
            <person name="Brannstrom I.O."/>
            <person name="Guillou S."/>
            <person name="Cros-Aarteil S."/>
            <person name="Calhoun S."/>
            <person name="Haridas S."/>
            <person name="Kuo A."/>
            <person name="Mondo S."/>
            <person name="Pangilinan J."/>
            <person name="Riley R."/>
            <person name="LaButti K."/>
            <person name="Andreopoulos B."/>
            <person name="Lipzen A."/>
            <person name="Chen C."/>
            <person name="Yan M."/>
            <person name="Daum C."/>
            <person name="Ng V."/>
            <person name="Clum A."/>
            <person name="Steindorff A."/>
            <person name="Ohm R.A."/>
            <person name="Martin F."/>
            <person name="Silar P."/>
            <person name="Natvig D.O."/>
            <person name="Lalanne C."/>
            <person name="Gautier V."/>
            <person name="Ament-Velasquez S.L."/>
            <person name="Kruys A."/>
            <person name="Hutchinson M.I."/>
            <person name="Powell A.J."/>
            <person name="Barry K."/>
            <person name="Miller A.N."/>
            <person name="Grigoriev I.V."/>
            <person name="Debuchy R."/>
            <person name="Gladieux P."/>
            <person name="Hiltunen Thoren M."/>
            <person name="Johannesson H."/>
        </authorList>
    </citation>
    <scope>NUCLEOTIDE SEQUENCE</scope>
    <source>
        <strain evidence="2">CBS 626.80</strain>
    </source>
</reference>
<accession>A0AAN6SJU0</accession>